<evidence type="ECO:0000256" key="1">
    <source>
        <dbReference type="SAM" id="MobiDB-lite"/>
    </source>
</evidence>
<gene>
    <name evidence="2" type="ORF">C7449_104554</name>
</gene>
<evidence type="ECO:0000313" key="2">
    <source>
        <dbReference type="EMBL" id="PTM95473.1"/>
    </source>
</evidence>
<accession>A0A2T5B975</accession>
<keyword evidence="3" id="KW-1185">Reference proteome</keyword>
<comment type="caution">
    <text evidence="2">The sequence shown here is derived from an EMBL/GenBank/DDBJ whole genome shotgun (WGS) entry which is preliminary data.</text>
</comment>
<feature type="compositionally biased region" description="Basic residues" evidence="1">
    <location>
        <begin position="119"/>
        <end position="131"/>
    </location>
</feature>
<sequence length="284" mass="31543">MIVSDQSLPQTRSNRVRRRSPRYPGDCHRPPLRHRSRCRCEIASGPWHPDVRRPHWVPDLGDKSSDVRFSCWMSWQRTVGHRPQSGRCRAQFFATHVAVEPKLFGQHASLVEPTTFGGRHVHQDHRTRRGNGRNTSALRCRGESNGTCDAGHPVVTSGRCAFCNIRALEATATVRCSLSCPPTRPPHSFASSPQARRAGGTQTGLHRRLTPVIHVGEHTGEVVHDPHVSLDRSAIDDQVAKRPGTARQEEAGVYFALTNTAVVPHIDTSTDQLRLARAADAIRT</sequence>
<feature type="compositionally biased region" description="Polar residues" evidence="1">
    <location>
        <begin position="1"/>
        <end position="11"/>
    </location>
</feature>
<evidence type="ECO:0000313" key="3">
    <source>
        <dbReference type="Proteomes" id="UP000241247"/>
    </source>
</evidence>
<dbReference type="AlphaFoldDB" id="A0A2T5B975"/>
<organism evidence="2 3">
    <name type="scientific">Mycoplana dimorpha</name>
    <dbReference type="NCBI Taxonomy" id="28320"/>
    <lineage>
        <taxon>Bacteria</taxon>
        <taxon>Pseudomonadati</taxon>
        <taxon>Pseudomonadota</taxon>
        <taxon>Alphaproteobacteria</taxon>
        <taxon>Hyphomicrobiales</taxon>
        <taxon>Rhizobiaceae</taxon>
        <taxon>Mycoplana</taxon>
    </lineage>
</organism>
<name>A0A2T5B975_MYCDI</name>
<proteinExistence type="predicted"/>
<protein>
    <submittedName>
        <fullName evidence="2">Uncharacterized protein</fullName>
    </submittedName>
</protein>
<dbReference type="EMBL" id="PZZZ01000004">
    <property type="protein sequence ID" value="PTM95473.1"/>
    <property type="molecule type" value="Genomic_DNA"/>
</dbReference>
<feature type="region of interest" description="Disordered" evidence="1">
    <location>
        <begin position="118"/>
        <end position="138"/>
    </location>
</feature>
<dbReference type="Proteomes" id="UP000241247">
    <property type="component" value="Unassembled WGS sequence"/>
</dbReference>
<reference evidence="2 3" key="1">
    <citation type="submission" date="2018-04" db="EMBL/GenBank/DDBJ databases">
        <title>Genomic Encyclopedia of Type Strains, Phase IV (KMG-IV): sequencing the most valuable type-strain genomes for metagenomic binning, comparative biology and taxonomic classification.</title>
        <authorList>
            <person name="Goeker M."/>
        </authorList>
    </citation>
    <scope>NUCLEOTIDE SEQUENCE [LARGE SCALE GENOMIC DNA]</scope>
    <source>
        <strain evidence="2 3">DSM 7138</strain>
    </source>
</reference>
<feature type="region of interest" description="Disordered" evidence="1">
    <location>
        <begin position="1"/>
        <end position="28"/>
    </location>
</feature>